<dbReference type="PANTHER" id="PTHR46300">
    <property type="entry name" value="P450, PUTATIVE (EUROFUNG)-RELATED-RELATED"/>
    <property type="match status" value="1"/>
</dbReference>
<feature type="binding site" description="axial binding residue" evidence="9">
    <location>
        <position position="436"/>
    </location>
    <ligand>
        <name>heme</name>
        <dbReference type="ChEBI" id="CHEBI:30413"/>
    </ligand>
    <ligandPart>
        <name>Fe</name>
        <dbReference type="ChEBI" id="CHEBI:18248"/>
    </ligandPart>
</feature>
<dbReference type="GO" id="GO:0005506">
    <property type="term" value="F:iron ion binding"/>
    <property type="evidence" value="ECO:0007669"/>
    <property type="project" value="InterPro"/>
</dbReference>
<evidence type="ECO:0000256" key="9">
    <source>
        <dbReference type="PIRSR" id="PIRSR602401-1"/>
    </source>
</evidence>
<dbReference type="Pfam" id="PF00067">
    <property type="entry name" value="p450"/>
    <property type="match status" value="1"/>
</dbReference>
<dbReference type="SUPFAM" id="SSF48264">
    <property type="entry name" value="Cytochrome P450"/>
    <property type="match status" value="1"/>
</dbReference>
<accession>A0A9P7UZI0</accession>
<dbReference type="KEGG" id="more:E1B28_004866"/>
<comment type="caution">
    <text evidence="10">The sequence shown here is derived from an EMBL/GenBank/DDBJ whole genome shotgun (WGS) entry which is preliminary data.</text>
</comment>
<dbReference type="CDD" id="cd11065">
    <property type="entry name" value="CYP64-like"/>
    <property type="match status" value="1"/>
</dbReference>
<evidence type="ECO:0000256" key="6">
    <source>
        <dbReference type="ARBA" id="ARBA00023002"/>
    </source>
</evidence>
<organism evidence="10 11">
    <name type="scientific">Marasmius oreades</name>
    <name type="common">fairy-ring Marasmius</name>
    <dbReference type="NCBI Taxonomy" id="181124"/>
    <lineage>
        <taxon>Eukaryota</taxon>
        <taxon>Fungi</taxon>
        <taxon>Dikarya</taxon>
        <taxon>Basidiomycota</taxon>
        <taxon>Agaricomycotina</taxon>
        <taxon>Agaricomycetes</taxon>
        <taxon>Agaricomycetidae</taxon>
        <taxon>Agaricales</taxon>
        <taxon>Marasmiineae</taxon>
        <taxon>Marasmiaceae</taxon>
        <taxon>Marasmius</taxon>
    </lineage>
</organism>
<protein>
    <recommendedName>
        <fullName evidence="12">Cytochrome P450</fullName>
    </recommendedName>
</protein>
<dbReference type="GO" id="GO:0020037">
    <property type="term" value="F:heme binding"/>
    <property type="evidence" value="ECO:0007669"/>
    <property type="project" value="InterPro"/>
</dbReference>
<keyword evidence="8" id="KW-0503">Monooxygenase</keyword>
<keyword evidence="4 9" id="KW-0349">Heme</keyword>
<reference evidence="10" key="1">
    <citation type="journal article" date="2021" name="Genome Biol. Evol.">
        <title>The assembled and annotated genome of the fairy-ring fungus Marasmius oreades.</title>
        <authorList>
            <person name="Hiltunen M."/>
            <person name="Ament-Velasquez S.L."/>
            <person name="Johannesson H."/>
        </authorList>
    </citation>
    <scope>NUCLEOTIDE SEQUENCE</scope>
    <source>
        <strain evidence="10">03SP1</strain>
    </source>
</reference>
<dbReference type="PRINTS" id="PR00463">
    <property type="entry name" value="EP450I"/>
</dbReference>
<evidence type="ECO:0000256" key="7">
    <source>
        <dbReference type="ARBA" id="ARBA00023004"/>
    </source>
</evidence>
<dbReference type="Gene3D" id="1.10.630.10">
    <property type="entry name" value="Cytochrome P450"/>
    <property type="match status" value="1"/>
</dbReference>
<evidence type="ECO:0000256" key="1">
    <source>
        <dbReference type="ARBA" id="ARBA00001971"/>
    </source>
</evidence>
<comment type="cofactor">
    <cofactor evidence="1 9">
        <name>heme</name>
        <dbReference type="ChEBI" id="CHEBI:30413"/>
    </cofactor>
</comment>
<evidence type="ECO:0000256" key="5">
    <source>
        <dbReference type="ARBA" id="ARBA00022723"/>
    </source>
</evidence>
<keyword evidence="7 9" id="KW-0408">Iron</keyword>
<dbReference type="EMBL" id="CM032182">
    <property type="protein sequence ID" value="KAG7097523.1"/>
    <property type="molecule type" value="Genomic_DNA"/>
</dbReference>
<dbReference type="InterPro" id="IPR036396">
    <property type="entry name" value="Cyt_P450_sf"/>
</dbReference>
<keyword evidence="11" id="KW-1185">Reference proteome</keyword>
<evidence type="ECO:0000313" key="11">
    <source>
        <dbReference type="Proteomes" id="UP001049176"/>
    </source>
</evidence>
<evidence type="ECO:0000313" key="10">
    <source>
        <dbReference type="EMBL" id="KAG7097523.1"/>
    </source>
</evidence>
<evidence type="ECO:0000256" key="8">
    <source>
        <dbReference type="ARBA" id="ARBA00023033"/>
    </source>
</evidence>
<dbReference type="PRINTS" id="PR00385">
    <property type="entry name" value="P450"/>
</dbReference>
<comment type="pathway">
    <text evidence="2">Secondary metabolite biosynthesis.</text>
</comment>
<keyword evidence="6" id="KW-0560">Oxidoreductase</keyword>
<sequence length="504" mass="57415">MSSLLTEIFGAAIAVTLVLAITKYWHGRFTKLPLPPGPPQKWISGNLQQLPKFQPWFTYAEWSKVYGPIFHFRAFTINTIVLNNGKAALDLLESRSSIYSDRQTSVMLDILAGRQLSVSRVKFDHPRFRTYRRMLNSALNREAAKAYQDIQTEEVHTLLRGLAKTPQEFLVLLRRNAGAVTLKLAYGYQVTSNNDEFVSQVDNAFIYFGKKMSRLFLVDFFPILRFVPSWFPGAEFKTIAKEFKDAKVDDYPFQWARSRMKSGDFEESFTSRFLLPEDGRVLTEEEEDIVKFCDAGIYAGGADTTVSVMTTFIFLMVRHPEVMKKAQADIDRITNKERFPNFGDQELLPYITAIIKEVQRWAPTAPLGVPHRVIQDDEYNGFRIPKGSTIIANIWAITRDTDIYPNPEVFDPQRHLGDHPQANPFKFVYGFGRRICPGAHFAEQSLFLNIVSILAVFDILPELDSSGKPVEPPVEFTGGITAHIKPFECRIVPRVPQLLETLGI</sequence>
<dbReference type="OrthoDB" id="2789670at2759"/>
<dbReference type="AlphaFoldDB" id="A0A9P7UZI0"/>
<dbReference type="GO" id="GO:0004497">
    <property type="term" value="F:monooxygenase activity"/>
    <property type="evidence" value="ECO:0007669"/>
    <property type="project" value="UniProtKB-KW"/>
</dbReference>
<evidence type="ECO:0008006" key="12">
    <source>
        <dbReference type="Google" id="ProtNLM"/>
    </source>
</evidence>
<evidence type="ECO:0000256" key="3">
    <source>
        <dbReference type="ARBA" id="ARBA00010617"/>
    </source>
</evidence>
<dbReference type="GeneID" id="66073942"/>
<evidence type="ECO:0000256" key="4">
    <source>
        <dbReference type="ARBA" id="ARBA00022617"/>
    </source>
</evidence>
<gene>
    <name evidence="10" type="ORF">E1B28_004866</name>
</gene>
<evidence type="ECO:0000256" key="2">
    <source>
        <dbReference type="ARBA" id="ARBA00005179"/>
    </source>
</evidence>
<dbReference type="InterPro" id="IPR050364">
    <property type="entry name" value="Cytochrome_P450_fung"/>
</dbReference>
<dbReference type="GO" id="GO:0016705">
    <property type="term" value="F:oxidoreductase activity, acting on paired donors, with incorporation or reduction of molecular oxygen"/>
    <property type="evidence" value="ECO:0007669"/>
    <property type="project" value="InterPro"/>
</dbReference>
<name>A0A9P7UZI0_9AGAR</name>
<dbReference type="RefSeq" id="XP_043013993.1">
    <property type="nucleotide sequence ID" value="XM_043149387.1"/>
</dbReference>
<comment type="similarity">
    <text evidence="3">Belongs to the cytochrome P450 family.</text>
</comment>
<dbReference type="InterPro" id="IPR001128">
    <property type="entry name" value="Cyt_P450"/>
</dbReference>
<dbReference type="Proteomes" id="UP001049176">
    <property type="component" value="Chromosome 2"/>
</dbReference>
<keyword evidence="5 9" id="KW-0479">Metal-binding</keyword>
<proteinExistence type="inferred from homology"/>
<dbReference type="InterPro" id="IPR002401">
    <property type="entry name" value="Cyt_P450_E_grp-I"/>
</dbReference>
<dbReference type="PANTHER" id="PTHR46300:SF7">
    <property type="entry name" value="P450, PUTATIVE (EUROFUNG)-RELATED"/>
    <property type="match status" value="1"/>
</dbReference>